<protein>
    <submittedName>
        <fullName evidence="6">Glycosyltransferase</fullName>
    </submittedName>
</protein>
<dbReference type="Pfam" id="PF13439">
    <property type="entry name" value="Glyco_transf_4"/>
    <property type="match status" value="1"/>
</dbReference>
<evidence type="ECO:0000259" key="4">
    <source>
        <dbReference type="Pfam" id="PF00534"/>
    </source>
</evidence>
<feature type="region of interest" description="Disordered" evidence="3">
    <location>
        <begin position="418"/>
        <end position="455"/>
    </location>
</feature>
<feature type="domain" description="Glycosyltransferase subfamily 4-like N-terminal" evidence="5">
    <location>
        <begin position="39"/>
        <end position="217"/>
    </location>
</feature>
<dbReference type="PANTHER" id="PTHR45947">
    <property type="entry name" value="SULFOQUINOVOSYL TRANSFERASE SQD2"/>
    <property type="match status" value="1"/>
</dbReference>
<proteinExistence type="predicted"/>
<keyword evidence="2 6" id="KW-0808">Transferase</keyword>
<evidence type="ECO:0000313" key="6">
    <source>
        <dbReference type="EMBL" id="RKN55879.1"/>
    </source>
</evidence>
<evidence type="ECO:0000259" key="5">
    <source>
        <dbReference type="Pfam" id="PF13439"/>
    </source>
</evidence>
<keyword evidence="7" id="KW-1185">Reference proteome</keyword>
<accession>A0A3B0A647</accession>
<dbReference type="GO" id="GO:1901137">
    <property type="term" value="P:carbohydrate derivative biosynthetic process"/>
    <property type="evidence" value="ECO:0007669"/>
    <property type="project" value="UniProtKB-ARBA"/>
</dbReference>
<dbReference type="InterPro" id="IPR001296">
    <property type="entry name" value="Glyco_trans_1"/>
</dbReference>
<dbReference type="EMBL" id="RBAN01000002">
    <property type="protein sequence ID" value="RKN55879.1"/>
    <property type="molecule type" value="Genomic_DNA"/>
</dbReference>
<dbReference type="Proteomes" id="UP000279968">
    <property type="component" value="Unassembled WGS sequence"/>
</dbReference>
<keyword evidence="1" id="KW-0328">Glycosyltransferase</keyword>
<dbReference type="InterPro" id="IPR050194">
    <property type="entry name" value="Glycosyltransferase_grp1"/>
</dbReference>
<evidence type="ECO:0000256" key="3">
    <source>
        <dbReference type="SAM" id="MobiDB-lite"/>
    </source>
</evidence>
<sequence length="455" mass="47704">MDWCSCGTPDRRAARAATADDDDEVRIAHVSDSHLANIEGVATSVGTTLALLRAAGHQVTLHSPGPLFRRRRPGELPSVPVPTRPYRLALPRLPDAPVDVVHVHTTGPVGVAGLRWAATRGLPVVFTWHTDLIAYAAHYPEVPIGAAYAGLRLGLRWRAPAMWALARPGPARQARLAELGRCLLAHMDVLLAPSGKTATAMAPMAGRTPIAVLPTPVAAPAPDADDRRRLRARLGIPVDAAVLLAVGRASAEKDPGLLLAAFARVRRTLPAARLVLLGVRGGRRGLRRAARRHGVADALHLLRPVPRDRVGGYYRTADVLAFASRTDTQGLVLGEAESYGLPVAMVDGGLAERPGTGTHRPLAAAAPDAFGGLLVRLLTDTELRERVVAEGRAGVAAWTGERYLSALVTIYASVSGSASGAAGSTTGPPGPAQAEAATPAARRRNGVTRPGRTSP</sequence>
<organism evidence="6 7">
    <name type="scientific">Micromonospora costi</name>
    <dbReference type="NCBI Taxonomy" id="1530042"/>
    <lineage>
        <taxon>Bacteria</taxon>
        <taxon>Bacillati</taxon>
        <taxon>Actinomycetota</taxon>
        <taxon>Actinomycetes</taxon>
        <taxon>Micromonosporales</taxon>
        <taxon>Micromonosporaceae</taxon>
        <taxon>Micromonospora</taxon>
    </lineage>
</organism>
<dbReference type="AlphaFoldDB" id="A0A3B0A647"/>
<dbReference type="Pfam" id="PF00534">
    <property type="entry name" value="Glycos_transf_1"/>
    <property type="match status" value="1"/>
</dbReference>
<dbReference type="Gene3D" id="3.40.50.2000">
    <property type="entry name" value="Glycogen Phosphorylase B"/>
    <property type="match status" value="2"/>
</dbReference>
<feature type="domain" description="Glycosyl transferase family 1" evidence="4">
    <location>
        <begin position="226"/>
        <end position="392"/>
    </location>
</feature>
<dbReference type="SUPFAM" id="SSF53756">
    <property type="entry name" value="UDP-Glycosyltransferase/glycogen phosphorylase"/>
    <property type="match status" value="1"/>
</dbReference>
<name>A0A3B0A647_9ACTN</name>
<dbReference type="InterPro" id="IPR028098">
    <property type="entry name" value="Glyco_trans_4-like_N"/>
</dbReference>
<evidence type="ECO:0000313" key="7">
    <source>
        <dbReference type="Proteomes" id="UP000279968"/>
    </source>
</evidence>
<dbReference type="PANTHER" id="PTHR45947:SF3">
    <property type="entry name" value="SULFOQUINOVOSYL TRANSFERASE SQD2"/>
    <property type="match status" value="1"/>
</dbReference>
<evidence type="ECO:0000256" key="2">
    <source>
        <dbReference type="ARBA" id="ARBA00022679"/>
    </source>
</evidence>
<feature type="compositionally biased region" description="Low complexity" evidence="3">
    <location>
        <begin position="418"/>
        <end position="440"/>
    </location>
</feature>
<evidence type="ECO:0000256" key="1">
    <source>
        <dbReference type="ARBA" id="ARBA00022676"/>
    </source>
</evidence>
<comment type="caution">
    <text evidence="6">The sequence shown here is derived from an EMBL/GenBank/DDBJ whole genome shotgun (WGS) entry which is preliminary data.</text>
</comment>
<gene>
    <name evidence="6" type="ORF">D7193_14915</name>
</gene>
<dbReference type="GO" id="GO:0016757">
    <property type="term" value="F:glycosyltransferase activity"/>
    <property type="evidence" value="ECO:0007669"/>
    <property type="project" value="UniProtKB-KW"/>
</dbReference>
<reference evidence="6 7" key="1">
    <citation type="journal article" date="2015" name="Int. J. Syst. Evol. Microbiol.">
        <title>Micromonospora costi sp. nov., isolated from a leaf of Costus speciosus.</title>
        <authorList>
            <person name="Thawai C."/>
        </authorList>
    </citation>
    <scope>NUCLEOTIDE SEQUENCE [LARGE SCALE GENOMIC DNA]</scope>
    <source>
        <strain evidence="6 7">CS1-12</strain>
    </source>
</reference>